<feature type="region of interest" description="Disordered" evidence="1">
    <location>
        <begin position="117"/>
        <end position="157"/>
    </location>
</feature>
<proteinExistence type="predicted"/>
<feature type="compositionally biased region" description="Basic and acidic residues" evidence="1">
    <location>
        <begin position="140"/>
        <end position="149"/>
    </location>
</feature>
<dbReference type="RefSeq" id="XP_025462774.1">
    <property type="nucleotide sequence ID" value="XM_025616002.1"/>
</dbReference>
<dbReference type="EMBL" id="MSFK01000038">
    <property type="protein sequence ID" value="PWY70880.1"/>
    <property type="molecule type" value="Genomic_DNA"/>
</dbReference>
<accession>A0A317VGA3</accession>
<sequence>MTGCTYVRRFDDQFRLSTGIVRKQPVFLSPTARGSVKILDFMKKWFTSNQGSYQVYVIIQRRTIPSSTTDEAETKIKKEKKIKKKIIEEEESVVQEGSTVREDQDDLDTLDAEIEAFDASLKRPLPQSPSPPHRTRKRYVIREDDKNRAAEYGPSGL</sequence>
<dbReference type="Proteomes" id="UP000246702">
    <property type="component" value="Unassembled WGS sequence"/>
</dbReference>
<keyword evidence="3" id="KW-1185">Reference proteome</keyword>
<dbReference type="AlphaFoldDB" id="A0A317VGA3"/>
<reference evidence="2 3" key="1">
    <citation type="submission" date="2016-12" db="EMBL/GenBank/DDBJ databases">
        <title>The genomes of Aspergillus section Nigri reveals drivers in fungal speciation.</title>
        <authorList>
            <consortium name="DOE Joint Genome Institute"/>
            <person name="Vesth T.C."/>
            <person name="Nybo J."/>
            <person name="Theobald S."/>
            <person name="Brandl J."/>
            <person name="Frisvad J.C."/>
            <person name="Nielsen K.F."/>
            <person name="Lyhne E.K."/>
            <person name="Kogle M.E."/>
            <person name="Kuo A."/>
            <person name="Riley R."/>
            <person name="Clum A."/>
            <person name="Nolan M."/>
            <person name="Lipzen A."/>
            <person name="Salamov A."/>
            <person name="Henrissat B."/>
            <person name="Wiebenga A."/>
            <person name="De Vries R.P."/>
            <person name="Grigoriev I.V."/>
            <person name="Mortensen U.H."/>
            <person name="Andersen M.R."/>
            <person name="Baker S.E."/>
        </authorList>
    </citation>
    <scope>NUCLEOTIDE SEQUENCE [LARGE SCALE GENOMIC DNA]</scope>
    <source>
        <strain evidence="2 3">CBS 115572</strain>
    </source>
</reference>
<gene>
    <name evidence="2" type="ORF">BO94DRAFT_590190</name>
</gene>
<protein>
    <submittedName>
        <fullName evidence="2">Uncharacterized protein</fullName>
    </submittedName>
</protein>
<evidence type="ECO:0000313" key="3">
    <source>
        <dbReference type="Proteomes" id="UP000246702"/>
    </source>
</evidence>
<organism evidence="2 3">
    <name type="scientific">Aspergillus sclerotioniger CBS 115572</name>
    <dbReference type="NCBI Taxonomy" id="1450535"/>
    <lineage>
        <taxon>Eukaryota</taxon>
        <taxon>Fungi</taxon>
        <taxon>Dikarya</taxon>
        <taxon>Ascomycota</taxon>
        <taxon>Pezizomycotina</taxon>
        <taxon>Eurotiomycetes</taxon>
        <taxon>Eurotiomycetidae</taxon>
        <taxon>Eurotiales</taxon>
        <taxon>Aspergillaceae</taxon>
        <taxon>Aspergillus</taxon>
        <taxon>Aspergillus subgen. Circumdati</taxon>
    </lineage>
</organism>
<name>A0A317VGA3_9EURO</name>
<dbReference type="OrthoDB" id="10381626at2759"/>
<comment type="caution">
    <text evidence="2">The sequence shown here is derived from an EMBL/GenBank/DDBJ whole genome shotgun (WGS) entry which is preliminary data.</text>
</comment>
<evidence type="ECO:0000313" key="2">
    <source>
        <dbReference type="EMBL" id="PWY70880.1"/>
    </source>
</evidence>
<evidence type="ECO:0000256" key="1">
    <source>
        <dbReference type="SAM" id="MobiDB-lite"/>
    </source>
</evidence>
<dbReference type="GeneID" id="37118145"/>